<dbReference type="EnsemblBacteria" id="BAD01961">
    <property type="protein sequence ID" value="BAD01961"/>
    <property type="gene ID" value="BAD01961"/>
</dbReference>
<feature type="domain" description="HTH merR-type" evidence="2">
    <location>
        <begin position="43"/>
        <end position="99"/>
    </location>
</feature>
<dbReference type="Proteomes" id="UP000001425">
    <property type="component" value="Plasmid pSYSA"/>
</dbReference>
<sequence length="214" mass="24271">MSTLQQFSQAPKPWSLDEFVEIVNGLLPQFLPEEKSHTRVREEMTSRLVRHYTGMGLLDEPLKEGREARYLYRHLLQALLVRRLLVEGYGASAIDNLAKSKTNQELEALLQGGVVLTLTPANPALNFLQEIQQRSAKSAPAPSQSRKVGKADDSNLEKTALPTPSVWTRLVILPGLEVHVRNDFLLPSTHQEQENLWQRILQSLSSIKKKRFNQ</sequence>
<accession>Q6ZED9</accession>
<feature type="region of interest" description="Disordered" evidence="1">
    <location>
        <begin position="133"/>
        <end position="157"/>
    </location>
</feature>
<name>Q6ZED9_SYNY3</name>
<geneLocation type="plasmid" evidence="3 4">
    <name>pSYSA</name>
</geneLocation>
<dbReference type="GO" id="GO:0003677">
    <property type="term" value="F:DNA binding"/>
    <property type="evidence" value="ECO:0007669"/>
    <property type="project" value="InterPro"/>
</dbReference>
<dbReference type="Pfam" id="PF13411">
    <property type="entry name" value="MerR_1"/>
    <property type="match status" value="1"/>
</dbReference>
<gene>
    <name evidence="3" type="ordered locus">slr7059</name>
</gene>
<dbReference type="KEGG" id="syn:slr7059"/>
<keyword evidence="4" id="KW-1185">Reference proteome</keyword>
<evidence type="ECO:0000256" key="1">
    <source>
        <dbReference type="SAM" id="MobiDB-lite"/>
    </source>
</evidence>
<feature type="compositionally biased region" description="Polar residues" evidence="1">
    <location>
        <begin position="133"/>
        <end position="146"/>
    </location>
</feature>
<dbReference type="EMBL" id="AP004311">
    <property type="protein sequence ID" value="BAD01961.1"/>
    <property type="molecule type" value="Genomic_DNA"/>
</dbReference>
<protein>
    <submittedName>
        <fullName evidence="3">Slr7059 protein</fullName>
    </submittedName>
</protein>
<evidence type="ECO:0000313" key="4">
    <source>
        <dbReference type="Proteomes" id="UP000001425"/>
    </source>
</evidence>
<dbReference type="AlphaFoldDB" id="Q6ZED9"/>
<evidence type="ECO:0000313" key="3">
    <source>
        <dbReference type="EMBL" id="BAD01961.1"/>
    </source>
</evidence>
<dbReference type="InterPro" id="IPR000551">
    <property type="entry name" value="MerR-type_HTH_dom"/>
</dbReference>
<keyword evidence="3" id="KW-0614">Plasmid</keyword>
<evidence type="ECO:0000259" key="2">
    <source>
        <dbReference type="Pfam" id="PF13411"/>
    </source>
</evidence>
<dbReference type="GO" id="GO:0006355">
    <property type="term" value="P:regulation of DNA-templated transcription"/>
    <property type="evidence" value="ECO:0007669"/>
    <property type="project" value="InterPro"/>
</dbReference>
<proteinExistence type="predicted"/>
<organism evidence="3 4">
    <name type="scientific">Synechocystis sp. (strain ATCC 27184 / PCC 6803 / Kazusa)</name>
    <dbReference type="NCBI Taxonomy" id="1111708"/>
    <lineage>
        <taxon>Bacteria</taxon>
        <taxon>Bacillati</taxon>
        <taxon>Cyanobacteriota</taxon>
        <taxon>Cyanophyceae</taxon>
        <taxon>Synechococcales</taxon>
        <taxon>Merismopediaceae</taxon>
        <taxon>Synechocystis</taxon>
    </lineage>
</organism>
<reference evidence="3 4" key="1">
    <citation type="journal article" date="2003" name="DNA Res.">
        <title>Structural analysis of four large plasmids harboring in a unicellular cyanobacterium, Synechocystis sp. PCC 6803.</title>
        <authorList>
            <person name="Kaneko T."/>
            <person name="Nakamura Y."/>
            <person name="Sasamoto S."/>
            <person name="Watanabe A."/>
            <person name="Kohara M."/>
            <person name="Matsumoto M."/>
            <person name="Shimpo S."/>
            <person name="Yamada M."/>
            <person name="Tabata S."/>
        </authorList>
    </citation>
    <scope>NUCLEOTIDE SEQUENCE [LARGE SCALE GENOMIC DNA]</scope>
    <source>
        <strain evidence="4">ATCC 27184 / PCC 6803 / Kazusa</strain>
    </source>
</reference>
<dbReference type="InParanoid" id="Q6ZED9"/>